<protein>
    <submittedName>
        <fullName evidence="2">Uncharacterized protein</fullName>
    </submittedName>
</protein>
<feature type="transmembrane region" description="Helical" evidence="1">
    <location>
        <begin position="50"/>
        <end position="72"/>
    </location>
</feature>
<comment type="caution">
    <text evidence="2">The sequence shown here is derived from an EMBL/GenBank/DDBJ whole genome shotgun (WGS) entry which is preliminary data.</text>
</comment>
<keyword evidence="3" id="KW-1185">Reference proteome</keyword>
<dbReference type="EMBL" id="JACBZY010000001">
    <property type="protein sequence ID" value="NYG99191.1"/>
    <property type="molecule type" value="Genomic_DNA"/>
</dbReference>
<dbReference type="RefSeq" id="WP_179567221.1">
    <property type="nucleotide sequence ID" value="NZ_JACBZY010000001.1"/>
</dbReference>
<keyword evidence="1" id="KW-0472">Membrane</keyword>
<gene>
    <name evidence="2" type="ORF">BJ979_001817</name>
</gene>
<evidence type="ECO:0000256" key="1">
    <source>
        <dbReference type="SAM" id="Phobius"/>
    </source>
</evidence>
<accession>A0A852YDG0</accession>
<reference evidence="2 3" key="1">
    <citation type="submission" date="2020-07" db="EMBL/GenBank/DDBJ databases">
        <title>Sequencing the genomes of 1000 actinobacteria strains.</title>
        <authorList>
            <person name="Klenk H.-P."/>
        </authorList>
    </citation>
    <scope>NUCLEOTIDE SEQUENCE [LARGE SCALE GENOMIC DNA]</scope>
    <source>
        <strain evidence="2 3">DSM 23141</strain>
    </source>
</reference>
<dbReference type="Proteomes" id="UP000553888">
    <property type="component" value="Unassembled WGS sequence"/>
</dbReference>
<name>A0A852YDG0_9MICO</name>
<organism evidence="2 3">
    <name type="scientific">Schumannella luteola</name>
    <dbReference type="NCBI Taxonomy" id="472059"/>
    <lineage>
        <taxon>Bacteria</taxon>
        <taxon>Bacillati</taxon>
        <taxon>Actinomycetota</taxon>
        <taxon>Actinomycetes</taxon>
        <taxon>Micrococcales</taxon>
        <taxon>Microbacteriaceae</taxon>
        <taxon>Schumannella</taxon>
    </lineage>
</organism>
<sequence length="105" mass="11126">MVACFRLLDLRNRELVRHGEAALAVLERRLAASVSAPQIRLVKRAKRPGACLATYTNVVLLLTVAAVLIFVAEGTFAAFQAAANNGQKSAHAPSAPHSQSIHPSG</sequence>
<proteinExistence type="predicted"/>
<dbReference type="AlphaFoldDB" id="A0A852YDG0"/>
<evidence type="ECO:0000313" key="3">
    <source>
        <dbReference type="Proteomes" id="UP000553888"/>
    </source>
</evidence>
<evidence type="ECO:0000313" key="2">
    <source>
        <dbReference type="EMBL" id="NYG99191.1"/>
    </source>
</evidence>
<keyword evidence="1" id="KW-0812">Transmembrane</keyword>
<keyword evidence="1" id="KW-1133">Transmembrane helix</keyword>